<feature type="region of interest" description="Disordered" evidence="1">
    <location>
        <begin position="147"/>
        <end position="178"/>
    </location>
</feature>
<evidence type="ECO:0000313" key="3">
    <source>
        <dbReference type="EMBL" id="MDC0676777.1"/>
    </source>
</evidence>
<gene>
    <name evidence="3" type="ORF">POL72_03425</name>
</gene>
<comment type="caution">
    <text evidence="3">The sequence shown here is derived from an EMBL/GenBank/DDBJ whole genome shotgun (WGS) entry which is preliminary data.</text>
</comment>
<sequence>MKQSCVMVGTLLLASLGTAGCVVESLENEGGEDTLGEAEQALASSPALRDFGQVQAQTTAWRTVTVDSQGVTLTGCQCSVSSQHFGVSSCPASFKGQRNVSVSFTAPGSPGTYTATFGITCGGSSSPSATSDLSAVVPIGVNHNGTLLRAGGAKPKAGRKATRQARTTGAARSTRRAR</sequence>
<evidence type="ECO:0000313" key="4">
    <source>
        <dbReference type="Proteomes" id="UP001217485"/>
    </source>
</evidence>
<name>A0ABT5BUW0_9BACT</name>
<feature type="chain" id="PRO_5046626063" description="Lipoprotein" evidence="2">
    <location>
        <begin position="20"/>
        <end position="178"/>
    </location>
</feature>
<evidence type="ECO:0000256" key="1">
    <source>
        <dbReference type="SAM" id="MobiDB-lite"/>
    </source>
</evidence>
<keyword evidence="2" id="KW-0732">Signal</keyword>
<dbReference type="Proteomes" id="UP001217485">
    <property type="component" value="Unassembled WGS sequence"/>
</dbReference>
<reference evidence="3 4" key="1">
    <citation type="submission" date="2023-01" db="EMBL/GenBank/DDBJ databases">
        <title>Minimal conservation of predation-associated metabolite biosynthetic gene clusters underscores biosynthetic potential of Myxococcota including descriptions for ten novel species: Archangium lansinium sp. nov., Myxococcus landrumus sp. nov., Nannocystis bai.</title>
        <authorList>
            <person name="Ahearne A."/>
            <person name="Stevens C."/>
            <person name="Dowd S."/>
        </authorList>
    </citation>
    <scope>NUCLEOTIDE SEQUENCE [LARGE SCALE GENOMIC DNA]</scope>
    <source>
        <strain evidence="3 4">WIWO2</strain>
    </source>
</reference>
<dbReference type="RefSeq" id="WP_272093551.1">
    <property type="nucleotide sequence ID" value="NZ_JAQNDK010000001.1"/>
</dbReference>
<evidence type="ECO:0008006" key="5">
    <source>
        <dbReference type="Google" id="ProtNLM"/>
    </source>
</evidence>
<protein>
    <recommendedName>
        <fullName evidence="5">Lipoprotein</fullName>
    </recommendedName>
</protein>
<organism evidence="3 4">
    <name type="scientific">Sorangium atrum</name>
    <dbReference type="NCBI Taxonomy" id="2995308"/>
    <lineage>
        <taxon>Bacteria</taxon>
        <taxon>Pseudomonadati</taxon>
        <taxon>Myxococcota</taxon>
        <taxon>Polyangia</taxon>
        <taxon>Polyangiales</taxon>
        <taxon>Polyangiaceae</taxon>
        <taxon>Sorangium</taxon>
    </lineage>
</organism>
<keyword evidence="4" id="KW-1185">Reference proteome</keyword>
<dbReference type="EMBL" id="JAQNDK010000001">
    <property type="protein sequence ID" value="MDC0676777.1"/>
    <property type="molecule type" value="Genomic_DNA"/>
</dbReference>
<feature type="signal peptide" evidence="2">
    <location>
        <begin position="1"/>
        <end position="19"/>
    </location>
</feature>
<evidence type="ECO:0000256" key="2">
    <source>
        <dbReference type="SAM" id="SignalP"/>
    </source>
</evidence>
<accession>A0ABT5BUW0</accession>
<proteinExistence type="predicted"/>
<dbReference type="PROSITE" id="PS51257">
    <property type="entry name" value="PROKAR_LIPOPROTEIN"/>
    <property type="match status" value="1"/>
</dbReference>